<name>A0ABS8KRL1_9HYPH</name>
<sequence>MFARYGMRLVARFVVLLVALSVMFDLMGQISVDYLELEGPFEPDKQALFSALYLGILNEDWGKGSLTGLLWHYIPAIVLSLSIVIAWTLIDIAWATKDFRQKAHINTTRLPHLPRLALRFVVLLIVLSFLFDLIGRTCFDSLELEGPFLVQRMTVCSALSFGMLTDALAKASLAGRLWHYLPAIVVSLSVAIAWILVDRHRLASEIFSTKARMNKAPLPLLRRLALRFSVVLFVLVVLYDFSRPMSFCFDPSSPMTLPTCFRTFSENWLLMARKGGLPGLAWHYLPVAVVATVIMIDWAWTYCRGKRE</sequence>
<accession>A0ABS8KRL1</accession>
<keyword evidence="1" id="KW-0812">Transmembrane</keyword>
<evidence type="ECO:0000313" key="2">
    <source>
        <dbReference type="EMBL" id="MCC8428724.1"/>
    </source>
</evidence>
<reference evidence="2 3" key="1">
    <citation type="submission" date="2021-11" db="EMBL/GenBank/DDBJ databases">
        <authorList>
            <person name="Lee D.-H."/>
            <person name="Kim S.-B."/>
        </authorList>
    </citation>
    <scope>NUCLEOTIDE SEQUENCE [LARGE SCALE GENOMIC DNA]</scope>
    <source>
        <strain evidence="2 3">KCTC 52223</strain>
    </source>
</reference>
<gene>
    <name evidence="2" type="ORF">LJ725_07100</name>
</gene>
<feature type="transmembrane region" description="Helical" evidence="1">
    <location>
        <begin position="177"/>
        <end position="197"/>
    </location>
</feature>
<dbReference type="Proteomes" id="UP001198862">
    <property type="component" value="Unassembled WGS sequence"/>
</dbReference>
<keyword evidence="1" id="KW-1133">Transmembrane helix</keyword>
<feature type="transmembrane region" description="Helical" evidence="1">
    <location>
        <begin position="281"/>
        <end position="300"/>
    </location>
</feature>
<feature type="transmembrane region" description="Helical" evidence="1">
    <location>
        <begin position="116"/>
        <end position="134"/>
    </location>
</feature>
<protein>
    <submittedName>
        <fullName evidence="2">Uncharacterized protein</fullName>
    </submittedName>
</protein>
<keyword evidence="1" id="KW-0472">Membrane</keyword>
<organism evidence="2 3">
    <name type="scientific">Reyranella aquatilis</name>
    <dbReference type="NCBI Taxonomy" id="2035356"/>
    <lineage>
        <taxon>Bacteria</taxon>
        <taxon>Pseudomonadati</taxon>
        <taxon>Pseudomonadota</taxon>
        <taxon>Alphaproteobacteria</taxon>
        <taxon>Hyphomicrobiales</taxon>
        <taxon>Reyranellaceae</taxon>
        <taxon>Reyranella</taxon>
    </lineage>
</organism>
<feature type="transmembrane region" description="Helical" evidence="1">
    <location>
        <begin position="220"/>
        <end position="239"/>
    </location>
</feature>
<comment type="caution">
    <text evidence="2">The sequence shown here is derived from an EMBL/GenBank/DDBJ whole genome shotgun (WGS) entry which is preliminary data.</text>
</comment>
<feature type="transmembrane region" description="Helical" evidence="1">
    <location>
        <begin position="70"/>
        <end position="95"/>
    </location>
</feature>
<evidence type="ECO:0000256" key="1">
    <source>
        <dbReference type="SAM" id="Phobius"/>
    </source>
</evidence>
<keyword evidence="3" id="KW-1185">Reference proteome</keyword>
<evidence type="ECO:0000313" key="3">
    <source>
        <dbReference type="Proteomes" id="UP001198862"/>
    </source>
</evidence>
<dbReference type="EMBL" id="JAJISD010000002">
    <property type="protein sequence ID" value="MCC8428724.1"/>
    <property type="molecule type" value="Genomic_DNA"/>
</dbReference>
<proteinExistence type="predicted"/>